<protein>
    <recommendedName>
        <fullName evidence="3">TonB C-terminal domain-containing protein</fullName>
    </recommendedName>
</protein>
<evidence type="ECO:0008006" key="3">
    <source>
        <dbReference type="Google" id="ProtNLM"/>
    </source>
</evidence>
<accession>A0ABT8ZTP9</accession>
<reference evidence="1" key="1">
    <citation type="submission" date="2023-07" db="EMBL/GenBank/DDBJ databases">
        <authorList>
            <person name="Kim M.K."/>
        </authorList>
    </citation>
    <scope>NUCLEOTIDE SEQUENCE</scope>
    <source>
        <strain evidence="1">CA1-15</strain>
    </source>
</reference>
<dbReference type="RefSeq" id="WP_304559307.1">
    <property type="nucleotide sequence ID" value="NZ_JAUQSZ010000001.1"/>
</dbReference>
<gene>
    <name evidence="1" type="ORF">Q5H94_01265</name>
</gene>
<sequence>MILLALLAQAAADAPAPPADWTALAPVPYAATPSVTTQLSRFVADEVTAGRCTIPRPGDGHYLVKVDVAAWVDPDGSVKRAVPRAIACPTVEQYSAGLVTSFARGNIKAKPTAGWYKTTITFDWRI</sequence>
<organism evidence="1 2">
    <name type="scientific">Sphingomonas immobilis</name>
    <dbReference type="NCBI Taxonomy" id="3063997"/>
    <lineage>
        <taxon>Bacteria</taxon>
        <taxon>Pseudomonadati</taxon>
        <taxon>Pseudomonadota</taxon>
        <taxon>Alphaproteobacteria</taxon>
        <taxon>Sphingomonadales</taxon>
        <taxon>Sphingomonadaceae</taxon>
        <taxon>Sphingomonas</taxon>
    </lineage>
</organism>
<comment type="caution">
    <text evidence="1">The sequence shown here is derived from an EMBL/GenBank/DDBJ whole genome shotgun (WGS) entry which is preliminary data.</text>
</comment>
<name>A0ABT8ZTP9_9SPHN</name>
<proteinExistence type="predicted"/>
<evidence type="ECO:0000313" key="2">
    <source>
        <dbReference type="Proteomes" id="UP001176468"/>
    </source>
</evidence>
<evidence type="ECO:0000313" key="1">
    <source>
        <dbReference type="EMBL" id="MDO7840943.1"/>
    </source>
</evidence>
<dbReference type="Proteomes" id="UP001176468">
    <property type="component" value="Unassembled WGS sequence"/>
</dbReference>
<dbReference type="EMBL" id="JAUQSZ010000001">
    <property type="protein sequence ID" value="MDO7840943.1"/>
    <property type="molecule type" value="Genomic_DNA"/>
</dbReference>
<keyword evidence="2" id="KW-1185">Reference proteome</keyword>